<feature type="non-terminal residue" evidence="1">
    <location>
        <position position="99"/>
    </location>
</feature>
<proteinExistence type="predicted"/>
<sequence length="99" mass="10905">MPSIILLLLSPSVTAQEKEIWACQGTKSTGFSWRTGEWIEQTFYTQAYELTVDGVNSRLRDNGVDKPMECSTNLSILSCSSFTSLLVLKSTTGRGAYST</sequence>
<evidence type="ECO:0000313" key="2">
    <source>
        <dbReference type="Proteomes" id="UP000218327"/>
    </source>
</evidence>
<dbReference type="AlphaFoldDB" id="A0A2A5AWG2"/>
<evidence type="ECO:0000313" key="1">
    <source>
        <dbReference type="EMBL" id="PCJ23623.1"/>
    </source>
</evidence>
<protein>
    <submittedName>
        <fullName evidence="1">Uncharacterized protein</fullName>
    </submittedName>
</protein>
<dbReference type="EMBL" id="NVVJ01000036">
    <property type="protein sequence ID" value="PCJ23623.1"/>
    <property type="molecule type" value="Genomic_DNA"/>
</dbReference>
<dbReference type="Proteomes" id="UP000218327">
    <property type="component" value="Unassembled WGS sequence"/>
</dbReference>
<name>A0A2A5AWG2_9GAMM</name>
<organism evidence="1 2">
    <name type="scientific">SAR86 cluster bacterium</name>
    <dbReference type="NCBI Taxonomy" id="2030880"/>
    <lineage>
        <taxon>Bacteria</taxon>
        <taxon>Pseudomonadati</taxon>
        <taxon>Pseudomonadota</taxon>
        <taxon>Gammaproteobacteria</taxon>
        <taxon>SAR86 cluster</taxon>
    </lineage>
</organism>
<gene>
    <name evidence="1" type="ORF">COA96_11275</name>
</gene>
<comment type="caution">
    <text evidence="1">The sequence shown here is derived from an EMBL/GenBank/DDBJ whole genome shotgun (WGS) entry which is preliminary data.</text>
</comment>
<accession>A0A2A5AWG2</accession>
<reference evidence="2" key="1">
    <citation type="submission" date="2017-08" db="EMBL/GenBank/DDBJ databases">
        <title>A dynamic microbial community with high functional redundancy inhabits the cold, oxic subseafloor aquifer.</title>
        <authorList>
            <person name="Tully B.J."/>
            <person name="Wheat C.G."/>
            <person name="Glazer B.T."/>
            <person name="Huber J.A."/>
        </authorList>
    </citation>
    <scope>NUCLEOTIDE SEQUENCE [LARGE SCALE GENOMIC DNA]</scope>
</reference>